<dbReference type="CDD" id="cd03801">
    <property type="entry name" value="GT4_PimA-like"/>
    <property type="match status" value="1"/>
</dbReference>
<accession>A0ABY1S5N4</accession>
<dbReference type="RefSeq" id="WP_012660730.1">
    <property type="nucleotide sequence ID" value="NZ_FUZJ01000001.1"/>
</dbReference>
<sequence>MSTIVYLVHSIPKYEKSGTPIAAWRVAKGVKEKYNQNVAFIIPSPDGEEGKEKVDDILVYKVKRIDWHENFFHDFDIDRETYIRKIKNILKEVNCNILHIYNLVFSSYQVMKLRKEGIRIVRTITHTEDICFNVDPFVKVGDKIEICSGPDPIAKCACHYKQMYGGNNLMEFIIKKISKHFTSVELLYSNFCDIITFTNEEFAKYFTNYVNIPRDVIRIIPHGVENKLEKYILPNMPKNEGFRFLYLGGDNFRKGFVILDNALNSLNGELFNKIKEITIVGKTTKEFRERFNNDKYMFKGVLPEEELYNEISNADLVILPTFFETYNISLREAIKLGKPVITTKTFGSNIVVDGYNGFRFDIGDSLQLKNIIELILSNPQILVDMSKNCLNTHITDIEEEIKLFMKVYNELKD</sequence>
<dbReference type="EMBL" id="FXXC01000001">
    <property type="protein sequence ID" value="SMR91005.1"/>
    <property type="molecule type" value="Genomic_DNA"/>
</dbReference>
<keyword evidence="4" id="KW-1185">Reference proteome</keyword>
<gene>
    <name evidence="3" type="ORF">SAMN05216240_0201</name>
</gene>
<dbReference type="Proteomes" id="UP000196803">
    <property type="component" value="Unassembled WGS sequence"/>
</dbReference>
<feature type="domain" description="Glycosyl transferase family 1" evidence="1">
    <location>
        <begin position="240"/>
        <end position="388"/>
    </location>
</feature>
<dbReference type="InterPro" id="IPR001296">
    <property type="entry name" value="Glyco_trans_1"/>
</dbReference>
<protein>
    <submittedName>
        <fullName evidence="3">Glycosyltransferase involved in cell wall bisynthesis</fullName>
    </submittedName>
</protein>
<evidence type="ECO:0000313" key="4">
    <source>
        <dbReference type="Proteomes" id="UP000196803"/>
    </source>
</evidence>
<comment type="caution">
    <text evidence="3">The sequence shown here is derived from an EMBL/GenBank/DDBJ whole genome shotgun (WGS) entry which is preliminary data.</text>
</comment>
<evidence type="ECO:0000259" key="2">
    <source>
        <dbReference type="Pfam" id="PF13439"/>
    </source>
</evidence>
<proteinExistence type="predicted"/>
<organism evidence="3 4">
    <name type="scientific">Caldicellulosiruptor bescii</name>
    <name type="common">Anaerocellum thermophilum</name>
    <dbReference type="NCBI Taxonomy" id="31899"/>
    <lineage>
        <taxon>Bacteria</taxon>
        <taxon>Bacillati</taxon>
        <taxon>Bacillota</taxon>
        <taxon>Bacillota incertae sedis</taxon>
        <taxon>Caldicellulosiruptorales</taxon>
        <taxon>Caldicellulosiruptoraceae</taxon>
        <taxon>Caldicellulosiruptor</taxon>
    </lineage>
</organism>
<evidence type="ECO:0000313" key="3">
    <source>
        <dbReference type="EMBL" id="SMR91005.1"/>
    </source>
</evidence>
<dbReference type="SUPFAM" id="SSF53756">
    <property type="entry name" value="UDP-Glycosyltransferase/glycogen phosphorylase"/>
    <property type="match status" value="1"/>
</dbReference>
<name>A0ABY1S5N4_CALBS</name>
<dbReference type="GeneID" id="31771432"/>
<dbReference type="Pfam" id="PF13439">
    <property type="entry name" value="Glyco_transf_4"/>
    <property type="match status" value="1"/>
</dbReference>
<dbReference type="PANTHER" id="PTHR12526">
    <property type="entry name" value="GLYCOSYLTRANSFERASE"/>
    <property type="match status" value="1"/>
</dbReference>
<dbReference type="PANTHER" id="PTHR12526:SF627">
    <property type="entry name" value="D-RHAMNOSYLTRANSFERASE WBPZ"/>
    <property type="match status" value="1"/>
</dbReference>
<feature type="domain" description="Glycosyltransferase subfamily 4-like N-terminal" evidence="2">
    <location>
        <begin position="37"/>
        <end position="225"/>
    </location>
</feature>
<evidence type="ECO:0000259" key="1">
    <source>
        <dbReference type="Pfam" id="PF00534"/>
    </source>
</evidence>
<dbReference type="Pfam" id="PF00534">
    <property type="entry name" value="Glycos_transf_1"/>
    <property type="match status" value="1"/>
</dbReference>
<dbReference type="Gene3D" id="3.40.50.2000">
    <property type="entry name" value="Glycogen Phosphorylase B"/>
    <property type="match status" value="2"/>
</dbReference>
<reference evidence="3 4" key="1">
    <citation type="submission" date="2017-05" db="EMBL/GenBank/DDBJ databases">
        <authorList>
            <person name="Varghese N."/>
            <person name="Submissions S."/>
        </authorList>
    </citation>
    <scope>NUCLEOTIDE SEQUENCE [LARGE SCALE GENOMIC DNA]</scope>
    <source>
        <strain evidence="3 4">MACB1020</strain>
    </source>
</reference>
<dbReference type="InterPro" id="IPR028098">
    <property type="entry name" value="Glyco_trans_4-like_N"/>
</dbReference>